<feature type="compositionally biased region" description="Polar residues" evidence="7">
    <location>
        <begin position="9"/>
        <end position="27"/>
    </location>
</feature>
<comment type="subcellular location">
    <subcellularLocation>
        <location evidence="1 5 6">Nucleus</location>
    </subcellularLocation>
</comment>
<feature type="region of interest" description="Disordered" evidence="7">
    <location>
        <begin position="51"/>
        <end position="84"/>
    </location>
</feature>
<evidence type="ECO:0000256" key="5">
    <source>
        <dbReference type="PROSITE-ProRule" id="PRU00108"/>
    </source>
</evidence>
<reference evidence="8" key="1">
    <citation type="submission" date="2019-03" db="EMBL/GenBank/DDBJ databases">
        <title>Improved annotation for the trematode Fasciola hepatica.</title>
        <authorList>
            <person name="Choi Y.-J."/>
            <person name="Martin J."/>
            <person name="Mitreva M."/>
        </authorList>
    </citation>
    <scope>NUCLEOTIDE SEQUENCE [LARGE SCALE GENOMIC DNA]</scope>
</reference>
<dbReference type="CDD" id="cd00086">
    <property type="entry name" value="homeodomain"/>
    <property type="match status" value="1"/>
</dbReference>
<name>A0A2H1CWC5_FASHE</name>
<dbReference type="Pfam" id="PF00046">
    <property type="entry name" value="Homeodomain"/>
    <property type="match status" value="1"/>
</dbReference>
<dbReference type="Proteomes" id="UP000230066">
    <property type="component" value="Unassembled WGS sequence"/>
</dbReference>
<feature type="compositionally biased region" description="Basic and acidic residues" evidence="7">
    <location>
        <begin position="433"/>
        <end position="443"/>
    </location>
</feature>
<evidence type="ECO:0000256" key="7">
    <source>
        <dbReference type="SAM" id="MobiDB-lite"/>
    </source>
</evidence>
<evidence type="ECO:0000256" key="3">
    <source>
        <dbReference type="ARBA" id="ARBA00023155"/>
    </source>
</evidence>
<dbReference type="GO" id="GO:0003677">
    <property type="term" value="F:DNA binding"/>
    <property type="evidence" value="ECO:0007669"/>
    <property type="project" value="UniProtKB-UniRule"/>
</dbReference>
<dbReference type="PANTHER" id="PTHR24333:SF8">
    <property type="entry name" value="HOMEOBOX PROTEIN CEH-62"/>
    <property type="match status" value="1"/>
</dbReference>
<evidence type="ECO:0000313" key="9">
    <source>
        <dbReference type="Proteomes" id="UP000230066"/>
    </source>
</evidence>
<dbReference type="InterPro" id="IPR020479">
    <property type="entry name" value="HD_metazoa"/>
</dbReference>
<dbReference type="InterPro" id="IPR050848">
    <property type="entry name" value="Homeobox_TF"/>
</dbReference>
<evidence type="ECO:0000256" key="1">
    <source>
        <dbReference type="ARBA" id="ARBA00004123"/>
    </source>
</evidence>
<keyword evidence="4 5" id="KW-0539">Nucleus</keyword>
<evidence type="ECO:0000256" key="4">
    <source>
        <dbReference type="ARBA" id="ARBA00023242"/>
    </source>
</evidence>
<dbReference type="PANTHER" id="PTHR24333">
    <property type="entry name" value="HOMEO BOX HB9 LIKE A-RELATED"/>
    <property type="match status" value="1"/>
</dbReference>
<keyword evidence="3 5" id="KW-0371">Homeobox</keyword>
<organism evidence="8 9">
    <name type="scientific">Fasciola hepatica</name>
    <name type="common">Liver fluke</name>
    <dbReference type="NCBI Taxonomy" id="6192"/>
    <lineage>
        <taxon>Eukaryota</taxon>
        <taxon>Metazoa</taxon>
        <taxon>Spiralia</taxon>
        <taxon>Lophotrochozoa</taxon>
        <taxon>Platyhelminthes</taxon>
        <taxon>Trematoda</taxon>
        <taxon>Digenea</taxon>
        <taxon>Plagiorchiida</taxon>
        <taxon>Echinostomata</taxon>
        <taxon>Echinostomatoidea</taxon>
        <taxon>Fasciolidae</taxon>
        <taxon>Fasciola</taxon>
    </lineage>
</organism>
<keyword evidence="9" id="KW-1185">Reference proteome</keyword>
<feature type="region of interest" description="Disordered" evidence="7">
    <location>
        <begin position="1"/>
        <end position="36"/>
    </location>
</feature>
<proteinExistence type="predicted"/>
<sequence>MTKTKAKEISTQSSGKALSGHSTTIQPNGMKKSTPGSIFSIQNLLRMANYEDEREPNSSEFSQSCSLPEETSRSKSTNAPNFNVSNFVSSESIRRQTSPFPILMTSHSAANHENPHRGRIAKCEPTQSPEWLQILLDLVHRRENQRTSHSIIMNELARLITSKDVTELSAFHKCASDARTRTDIGSAKTASGGFTSFAPVIEEECGTHLVNPPNHHGSTVPSESLQEYSPNGLIPFMLQTTDIGYASIPIFPRDSGTKQCRRRKARTVFSDHQLLGLENRFETQHYLSTPERIELASQLSLSETQVKTWFQNRRMKHKKMKRVYNCSTMTGTLNGSKDDLVMDVKDEDEEDTSKHSCSTKSDKNAYTMVEAEDGSNPDRLLIHRELGEQDVFSLTASPSCDHINHTGSSLDPVGSWPLRSEQKRYSLISSSRGEVEQTRRESPDSSLLVPSASGMDSGAISRSSQFMHKHPKLDCGLIRTASSPYRELNPGVAGVHSPTDVFVRTEDLGMRETRWPKNFASSVHTGGLQQAGQNQILPASPSAPPPVHSYWSCSMGS</sequence>
<dbReference type="PRINTS" id="PR00024">
    <property type="entry name" value="HOMEOBOX"/>
</dbReference>
<dbReference type="SUPFAM" id="SSF46689">
    <property type="entry name" value="Homeodomain-like"/>
    <property type="match status" value="1"/>
</dbReference>
<dbReference type="GO" id="GO:0000981">
    <property type="term" value="F:DNA-binding transcription factor activity, RNA polymerase II-specific"/>
    <property type="evidence" value="ECO:0007669"/>
    <property type="project" value="InterPro"/>
</dbReference>
<evidence type="ECO:0000313" key="8">
    <source>
        <dbReference type="EMBL" id="THD28317.1"/>
    </source>
</evidence>
<dbReference type="GO" id="GO:0005634">
    <property type="term" value="C:nucleus"/>
    <property type="evidence" value="ECO:0007669"/>
    <property type="project" value="UniProtKB-SubCell"/>
</dbReference>
<accession>A0A2H1CWC5</accession>
<dbReference type="InterPro" id="IPR009057">
    <property type="entry name" value="Homeodomain-like_sf"/>
</dbReference>
<dbReference type="EMBL" id="JXXN02000182">
    <property type="protein sequence ID" value="THD28317.1"/>
    <property type="molecule type" value="Genomic_DNA"/>
</dbReference>
<comment type="caution">
    <text evidence="8">The sequence shown here is derived from an EMBL/GenBank/DDBJ whole genome shotgun (WGS) entry which is preliminary data.</text>
</comment>
<protein>
    <submittedName>
        <fullName evidence="8">ANTP class homeobox transcription factor ANTP72</fullName>
    </submittedName>
</protein>
<dbReference type="AlphaFoldDB" id="A0A2H1CWC5"/>
<evidence type="ECO:0000256" key="6">
    <source>
        <dbReference type="RuleBase" id="RU000682"/>
    </source>
</evidence>
<evidence type="ECO:0000256" key="2">
    <source>
        <dbReference type="ARBA" id="ARBA00023125"/>
    </source>
</evidence>
<dbReference type="InterPro" id="IPR017970">
    <property type="entry name" value="Homeobox_CS"/>
</dbReference>
<dbReference type="InterPro" id="IPR001356">
    <property type="entry name" value="HD"/>
</dbReference>
<dbReference type="PROSITE" id="PS50071">
    <property type="entry name" value="HOMEOBOX_2"/>
    <property type="match status" value="1"/>
</dbReference>
<dbReference type="SMART" id="SM00389">
    <property type="entry name" value="HOX"/>
    <property type="match status" value="1"/>
</dbReference>
<dbReference type="Gene3D" id="1.10.10.60">
    <property type="entry name" value="Homeodomain-like"/>
    <property type="match status" value="1"/>
</dbReference>
<gene>
    <name evidence="8" type="ORF">D915_000861</name>
</gene>
<keyword evidence="2 5" id="KW-0238">DNA-binding</keyword>
<feature type="region of interest" description="Disordered" evidence="7">
    <location>
        <begin position="428"/>
        <end position="459"/>
    </location>
</feature>
<dbReference type="PROSITE" id="PS00027">
    <property type="entry name" value="HOMEOBOX_1"/>
    <property type="match status" value="1"/>
</dbReference>
<feature type="DNA-binding region" description="Homeobox" evidence="5">
    <location>
        <begin position="262"/>
        <end position="321"/>
    </location>
</feature>